<dbReference type="AlphaFoldDB" id="A0A3S9I100"/>
<dbReference type="InterPro" id="IPR022770">
    <property type="entry name" value="IucA/IucC-like_C"/>
</dbReference>
<proteinExistence type="inferred from homology"/>
<dbReference type="KEGG" id="saqu:EJC51_19215"/>
<dbReference type="GO" id="GO:0016881">
    <property type="term" value="F:acid-amino acid ligase activity"/>
    <property type="evidence" value="ECO:0007669"/>
    <property type="project" value="UniProtKB-ARBA"/>
</dbReference>
<reference evidence="5 6" key="1">
    <citation type="submission" date="2018-12" db="EMBL/GenBank/DDBJ databases">
        <authorList>
            <person name="Li K."/>
        </authorList>
    </citation>
    <scope>NUCLEOTIDE SEQUENCE [LARGE SCALE GENOMIC DNA]</scope>
    <source>
        <strain evidence="6">CR22</strain>
    </source>
</reference>
<dbReference type="Pfam" id="PF04183">
    <property type="entry name" value="IucA_IucC"/>
    <property type="match status" value="1"/>
</dbReference>
<feature type="domain" description="Aerobactin siderophore biosynthesis IucA/IucC N-terminal" evidence="3">
    <location>
        <begin position="140"/>
        <end position="389"/>
    </location>
</feature>
<dbReference type="PANTHER" id="PTHR34384:SF6">
    <property type="entry name" value="STAPHYLOFERRIN B SYNTHASE"/>
    <property type="match status" value="1"/>
</dbReference>
<dbReference type="Pfam" id="PF06276">
    <property type="entry name" value="FhuF"/>
    <property type="match status" value="1"/>
</dbReference>
<organism evidence="5 6">
    <name type="scientific">Streptomyces aquilus</name>
    <dbReference type="NCBI Taxonomy" id="2548456"/>
    <lineage>
        <taxon>Bacteria</taxon>
        <taxon>Bacillati</taxon>
        <taxon>Actinomycetota</taxon>
        <taxon>Actinomycetes</taxon>
        <taxon>Kitasatosporales</taxon>
        <taxon>Streptomycetaceae</taxon>
        <taxon>Streptomyces</taxon>
    </lineage>
</organism>
<sequence>MSLADSVAHLSPERWEQANRLLVRKALAEFAHERLITPEATADGRFEVRSDDGLTRYGFTATRRALDHWQVDADSISRHRDGVDLPLAALDFFIELKNSLGLSDEILPVYLEEISSTLSGTCYKLTKPQIPVAELARSGFQAIETGMTEGHPCFVANNGRLGFGIHEYLSYAPETASPVRLVWLAAHRSRAAFTAGVGIEYEAFVRDELGEKTVERFHDTLRAQRLDPADYLLIPVHPWQWWNKLSVTFAAEVARRHLVCLGEGDDEYLAQQSIRTFFNTTSPEKHYVKTALSVINMGFMRGLSAAYMEATPAINDWLAQLIDNDPVLKSTGLSIIRERAAVGYRHLEYEAATDRYSPYRKMLAALWRESPVNSLQDGESLATMASLVHVDHEGNSFAGALIEQSGLTPTEWLRRYLTAYFTPLLHSFYAYDLVYMPHGENVILVLKDGAVERAIYKDIAEEIAVMDVDAVLPPAVERLRVDVPDDTKLLSVFTDVFDCFFRFLAANLATEGILEEDDFWRTVAEVTRAYQASVPELADKFRQYDVFAPEFALSCLNRLQLRNNRQMVDLADPAGALQLVGNLRNPIAGF</sequence>
<feature type="domain" description="Aerobactin siderophore biosynthesis IucA/IucC-like C-terminal" evidence="4">
    <location>
        <begin position="411"/>
        <end position="568"/>
    </location>
</feature>
<evidence type="ECO:0000313" key="5">
    <source>
        <dbReference type="EMBL" id="AZP18034.1"/>
    </source>
</evidence>
<evidence type="ECO:0000256" key="1">
    <source>
        <dbReference type="ARBA" id="ARBA00004924"/>
    </source>
</evidence>
<dbReference type="Proteomes" id="UP000280197">
    <property type="component" value="Chromosome"/>
</dbReference>
<accession>A0A3S9I100</accession>
<evidence type="ECO:0000259" key="4">
    <source>
        <dbReference type="Pfam" id="PF06276"/>
    </source>
</evidence>
<dbReference type="Gene3D" id="3.30.310.280">
    <property type="match status" value="1"/>
</dbReference>
<evidence type="ECO:0000256" key="2">
    <source>
        <dbReference type="ARBA" id="ARBA00007832"/>
    </source>
</evidence>
<protein>
    <submittedName>
        <fullName evidence="5">IucA/IucC family siderophore biosynthesis protein</fullName>
    </submittedName>
</protein>
<dbReference type="InterPro" id="IPR037455">
    <property type="entry name" value="LucA/IucC-like"/>
</dbReference>
<dbReference type="InterPro" id="IPR007310">
    <property type="entry name" value="Aerobactin_biosyn_IucA/IucC_N"/>
</dbReference>
<evidence type="ECO:0000259" key="3">
    <source>
        <dbReference type="Pfam" id="PF04183"/>
    </source>
</evidence>
<dbReference type="EMBL" id="CP034463">
    <property type="protein sequence ID" value="AZP18034.1"/>
    <property type="molecule type" value="Genomic_DNA"/>
</dbReference>
<comment type="pathway">
    <text evidence="1">Siderophore biosynthesis.</text>
</comment>
<comment type="similarity">
    <text evidence="2">Belongs to the IucA/IucC family.</text>
</comment>
<dbReference type="GO" id="GO:0019290">
    <property type="term" value="P:siderophore biosynthetic process"/>
    <property type="evidence" value="ECO:0007669"/>
    <property type="project" value="InterPro"/>
</dbReference>
<name>A0A3S9I100_9ACTN</name>
<dbReference type="RefSeq" id="WP_126272218.1">
    <property type="nucleotide sequence ID" value="NZ_CP034463.1"/>
</dbReference>
<keyword evidence="6" id="KW-1185">Reference proteome</keyword>
<dbReference type="Gene3D" id="6.10.250.3370">
    <property type="match status" value="1"/>
</dbReference>
<evidence type="ECO:0000313" key="6">
    <source>
        <dbReference type="Proteomes" id="UP000280197"/>
    </source>
</evidence>
<dbReference type="PANTHER" id="PTHR34384">
    <property type="entry name" value="L-2,3-DIAMINOPROPANOATE--CITRATE LIGASE"/>
    <property type="match status" value="1"/>
</dbReference>
<dbReference type="Gene3D" id="1.10.510.40">
    <property type="match status" value="1"/>
</dbReference>
<gene>
    <name evidence="5" type="ORF">EJC51_19215</name>
</gene>